<reference evidence="3" key="2">
    <citation type="submission" date="2015-03" db="UniProtKB">
        <authorList>
            <consortium name="EnsemblPlants"/>
        </authorList>
    </citation>
    <scope>IDENTIFICATION</scope>
</reference>
<protein>
    <submittedName>
        <fullName evidence="3">Uncharacterized protein</fullName>
    </submittedName>
</protein>
<keyword evidence="1" id="KW-0479">Metal-binding</keyword>
<evidence type="ECO:0000256" key="1">
    <source>
        <dbReference type="ARBA" id="ARBA00022723"/>
    </source>
</evidence>
<dbReference type="GO" id="GO:0005634">
    <property type="term" value="C:nucleus"/>
    <property type="evidence" value="ECO:0007669"/>
    <property type="project" value="TreeGrafter"/>
</dbReference>
<dbReference type="STRING" id="65489.A0A0D3GEZ9"/>
<keyword evidence="2" id="KW-0378">Hydrolase</keyword>
<dbReference type="EnsemblPlants" id="OBART06G09710.1">
    <property type="protein sequence ID" value="OBART06G09710.1"/>
    <property type="gene ID" value="OBART06G09710"/>
</dbReference>
<dbReference type="GO" id="GO:0016787">
    <property type="term" value="F:hydrolase activity"/>
    <property type="evidence" value="ECO:0007669"/>
    <property type="project" value="UniProtKB-KW"/>
</dbReference>
<proteinExistence type="predicted"/>
<dbReference type="HOGENOM" id="CLU_192630_0_0_1"/>
<evidence type="ECO:0000256" key="2">
    <source>
        <dbReference type="ARBA" id="ARBA00022801"/>
    </source>
</evidence>
<dbReference type="PaxDb" id="65489-OBART06G09710.1"/>
<organism evidence="3">
    <name type="scientific">Oryza barthii</name>
    <dbReference type="NCBI Taxonomy" id="65489"/>
    <lineage>
        <taxon>Eukaryota</taxon>
        <taxon>Viridiplantae</taxon>
        <taxon>Streptophyta</taxon>
        <taxon>Embryophyta</taxon>
        <taxon>Tracheophyta</taxon>
        <taxon>Spermatophyta</taxon>
        <taxon>Magnoliopsida</taxon>
        <taxon>Liliopsida</taxon>
        <taxon>Poales</taxon>
        <taxon>Poaceae</taxon>
        <taxon>BOP clade</taxon>
        <taxon>Oryzoideae</taxon>
        <taxon>Oryzeae</taxon>
        <taxon>Oryzinae</taxon>
        <taxon>Oryza</taxon>
    </lineage>
</organism>
<dbReference type="eggNOG" id="KOG2839">
    <property type="taxonomic scope" value="Eukaryota"/>
</dbReference>
<evidence type="ECO:0000313" key="4">
    <source>
        <dbReference type="Proteomes" id="UP000026960"/>
    </source>
</evidence>
<dbReference type="Gene3D" id="3.90.79.10">
    <property type="entry name" value="Nucleoside Triphosphate Pyrophosphohydrolase"/>
    <property type="match status" value="1"/>
</dbReference>
<accession>A0A0D3GEZ9</accession>
<dbReference type="PANTHER" id="PTHR12629:SF10">
    <property type="entry name" value="OS06G0255400 PROTEIN"/>
    <property type="match status" value="1"/>
</dbReference>
<dbReference type="AlphaFoldDB" id="A0A0D3GEZ9"/>
<dbReference type="GO" id="GO:0005737">
    <property type="term" value="C:cytoplasm"/>
    <property type="evidence" value="ECO:0007669"/>
    <property type="project" value="TreeGrafter"/>
</dbReference>
<dbReference type="PANTHER" id="PTHR12629">
    <property type="entry name" value="DIPHOSPHOINOSITOL POLYPHOSPHATE PHOSPHOHYDROLASE"/>
    <property type="match status" value="1"/>
</dbReference>
<dbReference type="GO" id="GO:0046872">
    <property type="term" value="F:metal ion binding"/>
    <property type="evidence" value="ECO:0007669"/>
    <property type="project" value="UniProtKB-KW"/>
</dbReference>
<evidence type="ECO:0000313" key="3">
    <source>
        <dbReference type="EnsemblPlants" id="OBART06G09710.1"/>
    </source>
</evidence>
<dbReference type="Gramene" id="OBART06G09710.1">
    <property type="protein sequence ID" value="OBART06G09710.1"/>
    <property type="gene ID" value="OBART06G09710"/>
</dbReference>
<dbReference type="Proteomes" id="UP000026960">
    <property type="component" value="Chromosome 6"/>
</dbReference>
<reference evidence="3" key="1">
    <citation type="journal article" date="2009" name="Rice">
        <title>De Novo Next Generation Sequencing of Plant Genomes.</title>
        <authorList>
            <person name="Rounsley S."/>
            <person name="Marri P.R."/>
            <person name="Yu Y."/>
            <person name="He R."/>
            <person name="Sisneros N."/>
            <person name="Goicoechea J.L."/>
            <person name="Lee S.J."/>
            <person name="Angelova A."/>
            <person name="Kudrna D."/>
            <person name="Luo M."/>
            <person name="Affourtit J."/>
            <person name="Desany B."/>
            <person name="Knight J."/>
            <person name="Niazi F."/>
            <person name="Egholm M."/>
            <person name="Wing R.A."/>
        </authorList>
    </citation>
    <scope>NUCLEOTIDE SEQUENCE [LARGE SCALE GENOMIC DNA]</scope>
    <source>
        <strain evidence="3">cv. IRGC 105608</strain>
    </source>
</reference>
<sequence>MVARQGRELQRYSDNTGGRMVVGCIPYRVRGDGGGVEVLVISSQKKGAAAGDVVMFPKGGWELEQAMDRCPHWWMREALQRFADLFPQTTPLSLL</sequence>
<name>A0A0D3GEZ9_9ORYZ</name>
<keyword evidence="4" id="KW-1185">Reference proteome</keyword>